<dbReference type="InterPro" id="IPR027268">
    <property type="entry name" value="Peptidase_M4/M1_CTD_sf"/>
</dbReference>
<evidence type="ECO:0000313" key="13">
    <source>
        <dbReference type="Proteomes" id="UP001165044"/>
    </source>
</evidence>
<accession>A0ABQ5PVK2</accession>
<keyword evidence="2 8" id="KW-0645">Protease</keyword>
<organism evidence="12 13">
    <name type="scientific">Geothrix edaphica</name>
    <dbReference type="NCBI Taxonomy" id="2927976"/>
    <lineage>
        <taxon>Bacteria</taxon>
        <taxon>Pseudomonadati</taxon>
        <taxon>Acidobacteriota</taxon>
        <taxon>Holophagae</taxon>
        <taxon>Holophagales</taxon>
        <taxon>Holophagaceae</taxon>
        <taxon>Geothrix</taxon>
    </lineage>
</organism>
<comment type="function">
    <text evidence="8">Extracellular zinc metalloprotease.</text>
</comment>
<dbReference type="InterPro" id="IPR001570">
    <property type="entry name" value="Peptidase_M4_C_domain"/>
</dbReference>
<protein>
    <recommendedName>
        <fullName evidence="8">Neutral metalloproteinase</fullName>
        <ecNumber evidence="8">3.4.24.-</ecNumber>
    </recommendedName>
</protein>
<keyword evidence="5 8" id="KW-0378">Hydrolase</keyword>
<feature type="domain" description="FTP" evidence="11">
    <location>
        <begin position="56"/>
        <end position="95"/>
    </location>
</feature>
<dbReference type="Pfam" id="PF01447">
    <property type="entry name" value="Peptidase_M4"/>
    <property type="match status" value="1"/>
</dbReference>
<sequence>MRHLVPFLLPAFLLAAPPDQARTDALARDAKAHLAARAFQMGLDQHLGLTFKNLVADASGEDHVRLDQTYKGVPVLEGEAIVHFRNGRVRAVTDDLVRGVALNVEPSLGRGEALGAAHAALAPRGSYAYEPTATLVVASLDSDSPGRANRYVLAYHVHTELENGAQETKHTDFLVDAHTGKVLESWDTLHTTGASGTGASQWYGTVALSTNSTATGYELRDTTRGSGGTFGNNVTTNLLNGTSGTGTIFTDADNAWGNGQQYSGTAGMSANAQTAGVDGHRGMQATWDFYQNVFGRNGIDNAGKATFSRMHYSSQYDNAFWSDSCFCMTYGDGQVGGSVGEADLDTAGHEMTHGVCAATAKLVYRKEPGGLNEANSDIFGTLVEFYTLNGGTGSFIPSTAGPGPITANYKLFENSWGHAYPNEALRWMYKPSRDGRSPDFYSSSLGRLDVHYSSGVANHFFFLLAHGSTVDSFSDNLGSPMTNGVTSITGIGNDKAGRIWYRALTAYMTKSTNYAGARAATLNAAADLYGANSTEYTTVNTAWLAVNVK</sequence>
<keyword evidence="13" id="KW-1185">Reference proteome</keyword>
<dbReference type="Proteomes" id="UP001165044">
    <property type="component" value="Unassembled WGS sequence"/>
</dbReference>
<keyword evidence="3" id="KW-0479">Metal-binding</keyword>
<dbReference type="Gene3D" id="3.10.170.10">
    <property type="match status" value="1"/>
</dbReference>
<evidence type="ECO:0000256" key="4">
    <source>
        <dbReference type="ARBA" id="ARBA00022729"/>
    </source>
</evidence>
<dbReference type="InterPro" id="IPR023612">
    <property type="entry name" value="Peptidase_M4"/>
</dbReference>
<evidence type="ECO:0000259" key="10">
    <source>
        <dbReference type="Pfam" id="PF02868"/>
    </source>
</evidence>
<dbReference type="Gene3D" id="1.10.390.10">
    <property type="entry name" value="Neutral Protease Domain 2"/>
    <property type="match status" value="1"/>
</dbReference>
<dbReference type="PANTHER" id="PTHR33794:SF1">
    <property type="entry name" value="BACILLOLYSIN"/>
    <property type="match status" value="1"/>
</dbReference>
<keyword evidence="6 8" id="KW-0862">Zinc</keyword>
<dbReference type="InterPro" id="IPR050728">
    <property type="entry name" value="Zinc_Metalloprotease_M4"/>
</dbReference>
<dbReference type="Gene3D" id="3.10.450.40">
    <property type="match status" value="1"/>
</dbReference>
<evidence type="ECO:0000256" key="1">
    <source>
        <dbReference type="ARBA" id="ARBA00009388"/>
    </source>
</evidence>
<keyword evidence="7 8" id="KW-0482">Metalloprotease</keyword>
<dbReference type="PANTHER" id="PTHR33794">
    <property type="entry name" value="BACILLOLYSIN"/>
    <property type="match status" value="1"/>
</dbReference>
<keyword evidence="4" id="KW-0732">Signal</keyword>
<dbReference type="InterPro" id="IPR013856">
    <property type="entry name" value="Peptidase_M4_domain"/>
</dbReference>
<dbReference type="EMBL" id="BSDC01000001">
    <property type="protein sequence ID" value="GLH66171.1"/>
    <property type="molecule type" value="Genomic_DNA"/>
</dbReference>
<evidence type="ECO:0000259" key="9">
    <source>
        <dbReference type="Pfam" id="PF01447"/>
    </source>
</evidence>
<comment type="subcellular location">
    <subcellularLocation>
        <location evidence="8">Secreted</location>
    </subcellularLocation>
</comment>
<dbReference type="Pfam" id="PF07504">
    <property type="entry name" value="FTP"/>
    <property type="match status" value="1"/>
</dbReference>
<dbReference type="PRINTS" id="PR00730">
    <property type="entry name" value="THERMOLYSIN"/>
</dbReference>
<comment type="similarity">
    <text evidence="1 8">Belongs to the peptidase M4 family.</text>
</comment>
<feature type="domain" description="Peptidase M4 C-terminal" evidence="10">
    <location>
        <begin position="360"/>
        <end position="548"/>
    </location>
</feature>
<name>A0ABQ5PVK2_9BACT</name>
<dbReference type="Pfam" id="PF02868">
    <property type="entry name" value="Peptidase_M4_C"/>
    <property type="match status" value="1"/>
</dbReference>
<dbReference type="RefSeq" id="WP_285606252.1">
    <property type="nucleotide sequence ID" value="NZ_BSDC01000001.1"/>
</dbReference>
<evidence type="ECO:0000256" key="5">
    <source>
        <dbReference type="ARBA" id="ARBA00022801"/>
    </source>
</evidence>
<proteinExistence type="inferred from homology"/>
<dbReference type="EC" id="3.4.24.-" evidence="8"/>
<dbReference type="InterPro" id="IPR011096">
    <property type="entry name" value="FTP_domain"/>
</dbReference>
<evidence type="ECO:0000313" key="12">
    <source>
        <dbReference type="EMBL" id="GLH66171.1"/>
    </source>
</evidence>
<evidence type="ECO:0000259" key="11">
    <source>
        <dbReference type="Pfam" id="PF07504"/>
    </source>
</evidence>
<dbReference type="Gene3D" id="3.10.450.490">
    <property type="match status" value="1"/>
</dbReference>
<feature type="domain" description="Peptidase M4" evidence="9">
    <location>
        <begin position="196"/>
        <end position="356"/>
    </location>
</feature>
<evidence type="ECO:0000256" key="8">
    <source>
        <dbReference type="RuleBase" id="RU366073"/>
    </source>
</evidence>
<keyword evidence="8" id="KW-0964">Secreted</keyword>
<dbReference type="SUPFAM" id="SSF55486">
    <property type="entry name" value="Metalloproteases ('zincins'), catalytic domain"/>
    <property type="match status" value="1"/>
</dbReference>
<evidence type="ECO:0000256" key="2">
    <source>
        <dbReference type="ARBA" id="ARBA00022670"/>
    </source>
</evidence>
<dbReference type="CDD" id="cd09597">
    <property type="entry name" value="M4_TLP"/>
    <property type="match status" value="1"/>
</dbReference>
<comment type="caution">
    <text evidence="12">The sequence shown here is derived from an EMBL/GenBank/DDBJ whole genome shotgun (WGS) entry which is preliminary data.</text>
</comment>
<comment type="cofactor">
    <cofactor evidence="8">
        <name>Zn(2+)</name>
        <dbReference type="ChEBI" id="CHEBI:29105"/>
    </cofactor>
</comment>
<evidence type="ECO:0000256" key="7">
    <source>
        <dbReference type="ARBA" id="ARBA00023049"/>
    </source>
</evidence>
<evidence type="ECO:0000256" key="3">
    <source>
        <dbReference type="ARBA" id="ARBA00022723"/>
    </source>
</evidence>
<reference evidence="12" key="1">
    <citation type="journal article" date="2023" name="Antonie Van Leeuwenhoek">
        <title>Mesoterricola silvestris gen. nov., sp. nov., Mesoterricola sediminis sp. nov., Geothrix oryzae sp. nov., Geothrix edaphica sp. nov., Geothrix rubra sp. nov., and Geothrix limicola sp. nov., six novel members of Acidobacteriota isolated from soils.</title>
        <authorList>
            <person name="Itoh H."/>
            <person name="Sugisawa Y."/>
            <person name="Mise K."/>
            <person name="Xu Z."/>
            <person name="Kuniyasu M."/>
            <person name="Ushijima N."/>
            <person name="Kawano K."/>
            <person name="Kobayashi E."/>
            <person name="Shiratori Y."/>
            <person name="Masuda Y."/>
            <person name="Senoo K."/>
        </authorList>
    </citation>
    <scope>NUCLEOTIDE SEQUENCE</scope>
    <source>
        <strain evidence="12">Red802</strain>
    </source>
</reference>
<gene>
    <name evidence="12" type="ORF">GETHED_05350</name>
</gene>
<evidence type="ECO:0000256" key="6">
    <source>
        <dbReference type="ARBA" id="ARBA00022833"/>
    </source>
</evidence>